<protein>
    <recommendedName>
        <fullName evidence="3">YtxH domain-containing protein</fullName>
    </recommendedName>
</protein>
<sequence length="78" mass="8390">MAALVLTMVVCLLLGLAVVLAVAVPARREGKDLLTPRGEEVVARVRERTEHVASATKERTEEVLATAKDKVGEVLPSR</sequence>
<reference evidence="1 2" key="1">
    <citation type="submission" date="2020-10" db="EMBL/GenBank/DDBJ databases">
        <title>Connecting structure to function with the recovery of over 1000 high-quality activated sludge metagenome-assembled genomes encoding full-length rRNA genes using long-read sequencing.</title>
        <authorList>
            <person name="Singleton C.M."/>
            <person name="Petriglieri F."/>
            <person name="Kristensen J.M."/>
            <person name="Kirkegaard R.H."/>
            <person name="Michaelsen T.Y."/>
            <person name="Andersen M.H."/>
            <person name="Karst S.M."/>
            <person name="Dueholm M.S."/>
            <person name="Nielsen P.H."/>
            <person name="Albertsen M."/>
        </authorList>
    </citation>
    <scope>NUCLEOTIDE SEQUENCE [LARGE SCALE GENOMIC DNA]</scope>
    <source>
        <strain evidence="1">Ega_18-Q3-R5-49_MAXAC.001</strain>
    </source>
</reference>
<dbReference type="Proteomes" id="UP000726105">
    <property type="component" value="Unassembled WGS sequence"/>
</dbReference>
<evidence type="ECO:0000313" key="1">
    <source>
        <dbReference type="EMBL" id="MBK7274042.1"/>
    </source>
</evidence>
<dbReference type="AlphaFoldDB" id="A0A935IX69"/>
<organism evidence="1 2">
    <name type="scientific">Candidatus Phosphoribacter hodrii</name>
    <dbReference type="NCBI Taxonomy" id="2953743"/>
    <lineage>
        <taxon>Bacteria</taxon>
        <taxon>Bacillati</taxon>
        <taxon>Actinomycetota</taxon>
        <taxon>Actinomycetes</taxon>
        <taxon>Micrococcales</taxon>
        <taxon>Dermatophilaceae</taxon>
        <taxon>Candidatus Phosphoribacter</taxon>
    </lineage>
</organism>
<accession>A0A935IX69</accession>
<proteinExistence type="predicted"/>
<name>A0A935IX69_9MICO</name>
<dbReference type="EMBL" id="JADJIB010000004">
    <property type="protein sequence ID" value="MBK7274042.1"/>
    <property type="molecule type" value="Genomic_DNA"/>
</dbReference>
<evidence type="ECO:0008006" key="3">
    <source>
        <dbReference type="Google" id="ProtNLM"/>
    </source>
</evidence>
<comment type="caution">
    <text evidence="1">The sequence shown here is derived from an EMBL/GenBank/DDBJ whole genome shotgun (WGS) entry which is preliminary data.</text>
</comment>
<evidence type="ECO:0000313" key="2">
    <source>
        <dbReference type="Proteomes" id="UP000726105"/>
    </source>
</evidence>
<gene>
    <name evidence="1" type="ORF">IPI13_13025</name>
</gene>